<evidence type="ECO:0000313" key="3">
    <source>
        <dbReference type="EMBL" id="KAK8038538.1"/>
    </source>
</evidence>
<sequence>MTDHFAHVMRPQAVPLRAFLSNKTFANRIIGSLDPDVWSKAAIDEAIEAWTQQLYSGYDLKGVQNTFATQVVANLVSSLEETTTMCSFQPSGEEGSPWYHAVAFVNKASLSIIRTIQDMTKLKRLPKNVQLALRRRGQGHLADIVQDPIVDKAQLGEYHKDLSGDETSAEKRPSKVWVMVGKAQVDANHQRLCRDPRPEVEKGWEELEEMPEYEQLGPLREMLNREKEGRDLGAEANEIHARVEIEHDNDNDDQEESAQSPNGLDDEDAIGRNSISETDDGEYRPPYPIRLGTPRVKKRLRASFEDDNDNDEDEGRNSRKEPRISNGSQSIRHNARPRETPLQGQESDMDEIEVRPFTIRPSLETDDVNKLNDLIVELEDEIALRDTKLALKEDQCKSLADEVKESNERNASQEELAALKLEVASRDVRIHELQTEADLLRNQTKSDKERIASRDKRLASRDSQIASLQENLEVLRRDNERLRNGNGRL</sequence>
<protein>
    <submittedName>
        <fullName evidence="3">Uncharacterized protein</fullName>
    </submittedName>
</protein>
<accession>A0ABR1SYB0</accession>
<feature type="coiled-coil region" evidence="1">
    <location>
        <begin position="389"/>
        <end position="485"/>
    </location>
</feature>
<proteinExistence type="predicted"/>
<reference evidence="3 4" key="1">
    <citation type="submission" date="2023-01" db="EMBL/GenBank/DDBJ databases">
        <title>Analysis of 21 Apiospora genomes using comparative genomics revels a genus with tremendous synthesis potential of carbohydrate active enzymes and secondary metabolites.</title>
        <authorList>
            <person name="Sorensen T."/>
        </authorList>
    </citation>
    <scope>NUCLEOTIDE SEQUENCE [LARGE SCALE GENOMIC DNA]</scope>
    <source>
        <strain evidence="3 4">CBS 33761</strain>
    </source>
</reference>
<evidence type="ECO:0000256" key="2">
    <source>
        <dbReference type="SAM" id="MobiDB-lite"/>
    </source>
</evidence>
<dbReference type="Proteomes" id="UP001444661">
    <property type="component" value="Unassembled WGS sequence"/>
</dbReference>
<gene>
    <name evidence="3" type="ORF">PG993_006949</name>
</gene>
<organism evidence="3 4">
    <name type="scientific">Apiospora rasikravindrae</name>
    <dbReference type="NCBI Taxonomy" id="990691"/>
    <lineage>
        <taxon>Eukaryota</taxon>
        <taxon>Fungi</taxon>
        <taxon>Dikarya</taxon>
        <taxon>Ascomycota</taxon>
        <taxon>Pezizomycotina</taxon>
        <taxon>Sordariomycetes</taxon>
        <taxon>Xylariomycetidae</taxon>
        <taxon>Amphisphaeriales</taxon>
        <taxon>Apiosporaceae</taxon>
        <taxon>Apiospora</taxon>
    </lineage>
</organism>
<dbReference type="EMBL" id="JAQQWK010000006">
    <property type="protein sequence ID" value="KAK8038538.1"/>
    <property type="molecule type" value="Genomic_DNA"/>
</dbReference>
<evidence type="ECO:0000256" key="1">
    <source>
        <dbReference type="SAM" id="Coils"/>
    </source>
</evidence>
<feature type="compositionally biased region" description="Acidic residues" evidence="2">
    <location>
        <begin position="305"/>
        <end position="314"/>
    </location>
</feature>
<feature type="region of interest" description="Disordered" evidence="2">
    <location>
        <begin position="245"/>
        <end position="353"/>
    </location>
</feature>
<name>A0ABR1SYB0_9PEZI</name>
<evidence type="ECO:0000313" key="4">
    <source>
        <dbReference type="Proteomes" id="UP001444661"/>
    </source>
</evidence>
<keyword evidence="4" id="KW-1185">Reference proteome</keyword>
<comment type="caution">
    <text evidence="3">The sequence shown here is derived from an EMBL/GenBank/DDBJ whole genome shotgun (WGS) entry which is preliminary data.</text>
</comment>
<keyword evidence="1" id="KW-0175">Coiled coil</keyword>